<organism evidence="1 2">
    <name type="scientific">Streptomonospora mangrovi</name>
    <dbReference type="NCBI Taxonomy" id="2883123"/>
    <lineage>
        <taxon>Bacteria</taxon>
        <taxon>Bacillati</taxon>
        <taxon>Actinomycetota</taxon>
        <taxon>Actinomycetes</taxon>
        <taxon>Streptosporangiales</taxon>
        <taxon>Nocardiopsidaceae</taxon>
        <taxon>Streptomonospora</taxon>
    </lineage>
</organism>
<name>A0A9X3NGQ2_9ACTN</name>
<dbReference type="AlphaFoldDB" id="A0A9X3NGQ2"/>
<dbReference type="PANTHER" id="PTHR33361:SF15">
    <property type="entry name" value="DUF885 FAMILY LIPOPROTEIN"/>
    <property type="match status" value="1"/>
</dbReference>
<protein>
    <submittedName>
        <fullName evidence="1">DUF885 domain-containing protein</fullName>
    </submittedName>
</protein>
<evidence type="ECO:0000313" key="1">
    <source>
        <dbReference type="EMBL" id="MDA0563117.1"/>
    </source>
</evidence>
<accession>A0A9X3NGQ2</accession>
<keyword evidence="2" id="KW-1185">Reference proteome</keyword>
<evidence type="ECO:0000313" key="2">
    <source>
        <dbReference type="Proteomes" id="UP001140076"/>
    </source>
</evidence>
<comment type="caution">
    <text evidence="1">The sequence shown here is derived from an EMBL/GenBank/DDBJ whole genome shotgun (WGS) entry which is preliminary data.</text>
</comment>
<dbReference type="Pfam" id="PF05960">
    <property type="entry name" value="DUF885"/>
    <property type="match status" value="1"/>
</dbReference>
<dbReference type="Proteomes" id="UP001140076">
    <property type="component" value="Unassembled WGS sequence"/>
</dbReference>
<dbReference type="PANTHER" id="PTHR33361">
    <property type="entry name" value="GLR0591 PROTEIN"/>
    <property type="match status" value="1"/>
</dbReference>
<dbReference type="RefSeq" id="WP_270070403.1">
    <property type="nucleotide sequence ID" value="NZ_JAJAQC010000003.1"/>
</dbReference>
<dbReference type="EMBL" id="JAJAQC010000003">
    <property type="protein sequence ID" value="MDA0563117.1"/>
    <property type="molecule type" value="Genomic_DNA"/>
</dbReference>
<proteinExistence type="predicted"/>
<sequence length="525" mass="56488">MDDYPARLRAIADLNVASAREEGGRHEYDGVVGDLSPAGVTAGLARLGEGEPFPDPHDEAHARAAEEALRVELGELELHRSNPLRHVFELDVSCYDRDYAPEAERRAARDRHLAAWPDAVDAAIAALDRVSAPTAAALLDAVRGLAAGVPEAEEAAGGAPADVRDAALSAHRRLVTHLERAEREGPRDAALGGAALARYMGAGEALEVDLDRLREQAGAERDRLMAGLAEATGRIAPGRPPLEVARELLGDHPAPDAVLDAARTWTRLCLDFTRERDLVPYHDGRCEVRLSPPSGRWATAALGWSGPAEADAPSSFFVTPPDPAWSEAETAEWMELFSATTLPAIGVHEVAPGHFSHGRALRRAPGQVRRSLFSLSFVEGWAHYTEELCLEEGFGAYAEEALGAEAGSFTADHFAVGVWIEALIRVTRLSSAIGVHTGEMTVEDAARRFAADTPHTGPAALSEARRALFDPTYGRYTWGKLAILDLREQARRRWGSGFSLRRFHAALMDLGAPPLGLLGTALDRG</sequence>
<reference evidence="1" key="1">
    <citation type="submission" date="2021-10" db="EMBL/GenBank/DDBJ databases">
        <title>Streptomonospora sp. nov., isolated from mangrove soil.</title>
        <authorList>
            <person name="Chen X."/>
            <person name="Ge X."/>
            <person name="Liu W."/>
        </authorList>
    </citation>
    <scope>NUCLEOTIDE SEQUENCE</scope>
    <source>
        <strain evidence="1">S1-112</strain>
    </source>
</reference>
<gene>
    <name evidence="1" type="ORF">LG943_02050</name>
</gene>
<dbReference type="InterPro" id="IPR010281">
    <property type="entry name" value="DUF885"/>
</dbReference>